<keyword evidence="1" id="KW-0820">tRNA-binding</keyword>
<keyword evidence="6" id="KW-0560">Oxidoreductase</keyword>
<feature type="compositionally biased region" description="Low complexity" evidence="4">
    <location>
        <begin position="383"/>
        <end position="393"/>
    </location>
</feature>
<comment type="caution">
    <text evidence="6">The sequence shown here is derived from an EMBL/GenBank/DDBJ whole genome shotgun (WGS) entry which is preliminary data.</text>
</comment>
<keyword evidence="3" id="KW-0694">RNA-binding</keyword>
<evidence type="ECO:0000256" key="1">
    <source>
        <dbReference type="ARBA" id="ARBA00022555"/>
    </source>
</evidence>
<feature type="region of interest" description="Disordered" evidence="4">
    <location>
        <begin position="376"/>
        <end position="412"/>
    </location>
</feature>
<dbReference type="InterPro" id="IPR035587">
    <property type="entry name" value="DUS-like_FMN-bd"/>
</dbReference>
<dbReference type="Gene3D" id="3.20.20.70">
    <property type="entry name" value="Aldolase class I"/>
    <property type="match status" value="1"/>
</dbReference>
<dbReference type="GO" id="GO:0000049">
    <property type="term" value="F:tRNA binding"/>
    <property type="evidence" value="ECO:0007669"/>
    <property type="project" value="UniProtKB-KW"/>
</dbReference>
<reference evidence="6" key="1">
    <citation type="submission" date="2023-06" db="EMBL/GenBank/DDBJ databases">
        <title>Survivors Of The Sea: Transcriptome response of Skeletonema marinoi to long-term dormancy.</title>
        <authorList>
            <person name="Pinder M.I.M."/>
            <person name="Kourtchenko O."/>
            <person name="Robertson E.K."/>
            <person name="Larsson T."/>
            <person name="Maumus F."/>
            <person name="Osuna-Cruz C.M."/>
            <person name="Vancaester E."/>
            <person name="Stenow R."/>
            <person name="Vandepoele K."/>
            <person name="Ploug H."/>
            <person name="Bruchert V."/>
            <person name="Godhe A."/>
            <person name="Topel M."/>
        </authorList>
    </citation>
    <scope>NUCLEOTIDE SEQUENCE</scope>
    <source>
        <strain evidence="6">R05AC</strain>
    </source>
</reference>
<keyword evidence="2" id="KW-0521">NADP</keyword>
<proteinExistence type="predicted"/>
<dbReference type="PANTHER" id="PTHR42907:SF1">
    <property type="entry name" value="FMN-LINKED OXIDOREDUCTASES SUPERFAMILY PROTEIN"/>
    <property type="match status" value="1"/>
</dbReference>
<dbReference type="AlphaFoldDB" id="A0AAD9DG90"/>
<evidence type="ECO:0000256" key="3">
    <source>
        <dbReference type="ARBA" id="ARBA00022884"/>
    </source>
</evidence>
<evidence type="ECO:0000259" key="5">
    <source>
        <dbReference type="Pfam" id="PF01207"/>
    </source>
</evidence>
<dbReference type="CDD" id="cd02801">
    <property type="entry name" value="DUS_like_FMN"/>
    <property type="match status" value="1"/>
</dbReference>
<dbReference type="SUPFAM" id="SSF51395">
    <property type="entry name" value="FMN-linked oxidoreductases"/>
    <property type="match status" value="1"/>
</dbReference>
<evidence type="ECO:0000313" key="7">
    <source>
        <dbReference type="Proteomes" id="UP001224775"/>
    </source>
</evidence>
<keyword evidence="7" id="KW-1185">Reference proteome</keyword>
<dbReference type="Pfam" id="PF01207">
    <property type="entry name" value="Dus"/>
    <property type="match status" value="1"/>
</dbReference>
<feature type="domain" description="DUS-like FMN-binding" evidence="5">
    <location>
        <begin position="12"/>
        <end position="253"/>
    </location>
</feature>
<dbReference type="InterPro" id="IPR013785">
    <property type="entry name" value="Aldolase_TIM"/>
</dbReference>
<accession>A0AAD9DG90</accession>
<evidence type="ECO:0000256" key="2">
    <source>
        <dbReference type="ARBA" id="ARBA00022857"/>
    </source>
</evidence>
<protein>
    <submittedName>
        <fullName evidence="6">tRNA-dihydrouridine(20/20a) synthase</fullName>
        <ecNumber evidence="6">1.3.1.91</ecNumber>
    </submittedName>
</protein>
<dbReference type="InterPro" id="IPR004653">
    <property type="entry name" value="DusA"/>
</dbReference>
<organism evidence="6 7">
    <name type="scientific">Skeletonema marinoi</name>
    <dbReference type="NCBI Taxonomy" id="267567"/>
    <lineage>
        <taxon>Eukaryota</taxon>
        <taxon>Sar</taxon>
        <taxon>Stramenopiles</taxon>
        <taxon>Ochrophyta</taxon>
        <taxon>Bacillariophyta</taxon>
        <taxon>Coscinodiscophyceae</taxon>
        <taxon>Thalassiosirophycidae</taxon>
        <taxon>Thalassiosirales</taxon>
        <taxon>Skeletonemataceae</taxon>
        <taxon>Skeletonema</taxon>
        <taxon>Skeletonema marinoi-dohrnii complex</taxon>
    </lineage>
</organism>
<evidence type="ECO:0000313" key="6">
    <source>
        <dbReference type="EMBL" id="KAK1746606.1"/>
    </source>
</evidence>
<dbReference type="PANTHER" id="PTHR42907">
    <property type="entry name" value="FMN-LINKED OXIDOREDUCTASES SUPERFAMILY PROTEIN"/>
    <property type="match status" value="1"/>
</dbReference>
<gene>
    <name evidence="6" type="ORF">QTG54_003213</name>
</gene>
<sequence length="493" mass="55234">MRSKQNQKEFHIAPMLDVSTIEFRYFIRLLTKLSWIWTEMVVAETLVYRNRTTVEDDDDGKEHASCEVSSLQLSEDLKRYCGWWDKDETDGVDPHPTVCQIGTNNPQQAAFAAAVAQQCGFQRIDLNAECPSDRVSGRCFGAVLMQEQDVAANVVRSMVETTEIPFSVKTRIGCDDSDSLDDSISFIQRLVDAGCTRFVIHARKVYTKGLSPAQNRTVPPLNYPHAYKLMNHFPHCEFIFNGGIRSIEHARKVAFGETDDCCGADHVVPCQLCNLPHGSCIAPMKNPPINGVMVGRLARDHPAALATIDTDFYGEPSNPCKNRRDLMNRYIKFLERVYPRRCCDDDATITLGMVNEMANAIVHNKECCDVCGVCSNSRDEESSSTTTTKKPSTAQQIPRQNGKRSNRHHNGDAKIVSRVIDQSLQPTLGILYGVAGNSPFRRELHRLSRDLTVRNCGPGFILKTAMQCVPCEIWDRPFSTSNGDKAVQFFPSK</sequence>
<dbReference type="EC" id="1.3.1.91" evidence="6"/>
<dbReference type="GO" id="GO:0102264">
    <property type="term" value="F:tRNA-dihydrouridine20 synthase activity"/>
    <property type="evidence" value="ECO:0007669"/>
    <property type="project" value="UniProtKB-EC"/>
</dbReference>
<name>A0AAD9DG90_9STRA</name>
<dbReference type="EMBL" id="JATAAI010000004">
    <property type="protein sequence ID" value="KAK1746606.1"/>
    <property type="molecule type" value="Genomic_DNA"/>
</dbReference>
<evidence type="ECO:0000256" key="4">
    <source>
        <dbReference type="SAM" id="MobiDB-lite"/>
    </source>
</evidence>
<dbReference type="Proteomes" id="UP001224775">
    <property type="component" value="Unassembled WGS sequence"/>
</dbReference>